<accession>A0A8D8V495</accession>
<feature type="compositionally biased region" description="Polar residues" evidence="1">
    <location>
        <begin position="104"/>
        <end position="114"/>
    </location>
</feature>
<sequence length="114" mass="12398">MFLHHSTAAVQSGRVPKPSVRVCQGELARALETERLARETLGVPSELPGEICARRHTGSIGHVHLSKPTRLFRQRLPPLPARVRHCHSPLSGATPRDQVPGNPVGTSRLSVQVP</sequence>
<feature type="region of interest" description="Disordered" evidence="1">
    <location>
        <begin position="82"/>
        <end position="114"/>
    </location>
</feature>
<protein>
    <submittedName>
        <fullName evidence="2">Uncharacterized protein</fullName>
    </submittedName>
</protein>
<reference evidence="2" key="1">
    <citation type="submission" date="2021-05" db="EMBL/GenBank/DDBJ databases">
        <authorList>
            <person name="Alioto T."/>
            <person name="Alioto T."/>
            <person name="Gomez Garrido J."/>
        </authorList>
    </citation>
    <scope>NUCLEOTIDE SEQUENCE</scope>
</reference>
<dbReference type="EMBL" id="HBUF01354835">
    <property type="protein sequence ID" value="CAG6716654.1"/>
    <property type="molecule type" value="Transcribed_RNA"/>
</dbReference>
<dbReference type="EMBL" id="HBUF01186668">
    <property type="protein sequence ID" value="CAG6656925.1"/>
    <property type="molecule type" value="Transcribed_RNA"/>
</dbReference>
<evidence type="ECO:0000256" key="1">
    <source>
        <dbReference type="SAM" id="MobiDB-lite"/>
    </source>
</evidence>
<organism evidence="2">
    <name type="scientific">Cacopsylla melanoneura</name>
    <dbReference type="NCBI Taxonomy" id="428564"/>
    <lineage>
        <taxon>Eukaryota</taxon>
        <taxon>Metazoa</taxon>
        <taxon>Ecdysozoa</taxon>
        <taxon>Arthropoda</taxon>
        <taxon>Hexapoda</taxon>
        <taxon>Insecta</taxon>
        <taxon>Pterygota</taxon>
        <taxon>Neoptera</taxon>
        <taxon>Paraneoptera</taxon>
        <taxon>Hemiptera</taxon>
        <taxon>Sternorrhyncha</taxon>
        <taxon>Psylloidea</taxon>
        <taxon>Psyllidae</taxon>
        <taxon>Psyllinae</taxon>
        <taxon>Cacopsylla</taxon>
    </lineage>
</organism>
<dbReference type="EMBL" id="HBUF01584254">
    <property type="protein sequence ID" value="CAG6771255.1"/>
    <property type="molecule type" value="Transcribed_RNA"/>
</dbReference>
<dbReference type="EMBL" id="HBUF01186667">
    <property type="protein sequence ID" value="CAG6656922.1"/>
    <property type="molecule type" value="Transcribed_RNA"/>
</dbReference>
<dbReference type="EMBL" id="HBUF01354836">
    <property type="protein sequence ID" value="CAG6716656.1"/>
    <property type="molecule type" value="Transcribed_RNA"/>
</dbReference>
<proteinExistence type="predicted"/>
<name>A0A8D8V495_9HEMI</name>
<evidence type="ECO:0000313" key="2">
    <source>
        <dbReference type="EMBL" id="CAG6716654.1"/>
    </source>
</evidence>
<dbReference type="EMBL" id="HBUF01584255">
    <property type="protein sequence ID" value="CAG6771257.1"/>
    <property type="molecule type" value="Transcribed_RNA"/>
</dbReference>
<dbReference type="AlphaFoldDB" id="A0A8D8V495"/>